<evidence type="ECO:0000313" key="4">
    <source>
        <dbReference type="Proteomes" id="UP000034664"/>
    </source>
</evidence>
<protein>
    <submittedName>
        <fullName evidence="3">Putative membrane protein</fullName>
    </submittedName>
</protein>
<sequence>MPVLFESPSTNDRHTPPDAQTKNKSVAAHVGKERNHNLGAFIQHPRHIRFATQTKTEQVILFLRQHPITQIPWIISAFIITILPFFLLPLIENVLPVSIPLNYRFIIFSFWYLMTFAFIYVNFILWYYNVNIVTNERVVDIDFAYLLVQEVSATRITQIEDVTYRRIGVLATLFDYGNVFVQTAGTEANIEFLGIPQPKRVAQILIDLLGQVT</sequence>
<feature type="transmembrane region" description="Helical" evidence="2">
    <location>
        <begin position="71"/>
        <end position="91"/>
    </location>
</feature>
<dbReference type="AlphaFoldDB" id="A0A0G0T6M9"/>
<dbReference type="Proteomes" id="UP000034664">
    <property type="component" value="Unassembled WGS sequence"/>
</dbReference>
<evidence type="ECO:0000256" key="2">
    <source>
        <dbReference type="SAM" id="Phobius"/>
    </source>
</evidence>
<dbReference type="EMBL" id="LBZM01000003">
    <property type="protein sequence ID" value="KKR72643.1"/>
    <property type="molecule type" value="Genomic_DNA"/>
</dbReference>
<organism evidence="3 4">
    <name type="scientific">Candidatus Roizmanbacteria bacterium GW2011_GWB1_40_7</name>
    <dbReference type="NCBI Taxonomy" id="1618482"/>
    <lineage>
        <taxon>Bacteria</taxon>
        <taxon>Candidatus Roizmaniibacteriota</taxon>
    </lineage>
</organism>
<keyword evidence="2" id="KW-0472">Membrane</keyword>
<name>A0A0G0T6M9_9BACT</name>
<keyword evidence="2" id="KW-0812">Transmembrane</keyword>
<proteinExistence type="predicted"/>
<accession>A0A0G0T6M9</accession>
<evidence type="ECO:0000313" key="3">
    <source>
        <dbReference type="EMBL" id="KKR72643.1"/>
    </source>
</evidence>
<feature type="region of interest" description="Disordered" evidence="1">
    <location>
        <begin position="1"/>
        <end position="22"/>
    </location>
</feature>
<feature type="transmembrane region" description="Helical" evidence="2">
    <location>
        <begin position="103"/>
        <end position="128"/>
    </location>
</feature>
<gene>
    <name evidence="3" type="ORF">UU14_C0003G0006</name>
</gene>
<comment type="caution">
    <text evidence="3">The sequence shown here is derived from an EMBL/GenBank/DDBJ whole genome shotgun (WGS) entry which is preliminary data.</text>
</comment>
<reference evidence="3 4" key="1">
    <citation type="journal article" date="2015" name="Nature">
        <title>rRNA introns, odd ribosomes, and small enigmatic genomes across a large radiation of phyla.</title>
        <authorList>
            <person name="Brown C.T."/>
            <person name="Hug L.A."/>
            <person name="Thomas B.C."/>
            <person name="Sharon I."/>
            <person name="Castelle C.J."/>
            <person name="Singh A."/>
            <person name="Wilkins M.J."/>
            <person name="Williams K.H."/>
            <person name="Banfield J.F."/>
        </authorList>
    </citation>
    <scope>NUCLEOTIDE SEQUENCE [LARGE SCALE GENOMIC DNA]</scope>
</reference>
<evidence type="ECO:0000256" key="1">
    <source>
        <dbReference type="SAM" id="MobiDB-lite"/>
    </source>
</evidence>
<keyword evidence="2" id="KW-1133">Transmembrane helix</keyword>